<feature type="chain" id="PRO_5003681835" description="Glycine-rich cell wall protein" evidence="2">
    <location>
        <begin position="30"/>
        <end position="152"/>
    </location>
</feature>
<dbReference type="RefSeq" id="WP_014763369.1">
    <property type="nucleotide sequence ID" value="NC_018000.1"/>
</dbReference>
<name>I3X5P7_SINF2</name>
<organism evidence="3 4">
    <name type="scientific">Sinorhizobium fredii (strain USDA 257)</name>
    <dbReference type="NCBI Taxonomy" id="1185652"/>
    <lineage>
        <taxon>Bacteria</taxon>
        <taxon>Pseudomonadati</taxon>
        <taxon>Pseudomonadota</taxon>
        <taxon>Alphaproteobacteria</taxon>
        <taxon>Hyphomicrobiales</taxon>
        <taxon>Rhizobiaceae</taxon>
        <taxon>Sinorhizobium/Ensifer group</taxon>
        <taxon>Sinorhizobium</taxon>
    </lineage>
</organism>
<feature type="compositionally biased region" description="Gly residues" evidence="1">
    <location>
        <begin position="55"/>
        <end position="80"/>
    </location>
</feature>
<dbReference type="PATRIC" id="fig|1185652.3.peg.2723"/>
<dbReference type="EMBL" id="CP003563">
    <property type="protein sequence ID" value="AFL51203.1"/>
    <property type="molecule type" value="Genomic_DNA"/>
</dbReference>
<gene>
    <name evidence="3" type="ORF">USDA257_c26290</name>
</gene>
<dbReference type="Proteomes" id="UP000006180">
    <property type="component" value="Chromosome"/>
</dbReference>
<evidence type="ECO:0000256" key="2">
    <source>
        <dbReference type="SAM" id="SignalP"/>
    </source>
</evidence>
<dbReference type="HOGENOM" id="CLU_099845_0_0_5"/>
<evidence type="ECO:0000256" key="1">
    <source>
        <dbReference type="SAM" id="MobiDB-lite"/>
    </source>
</evidence>
<keyword evidence="2" id="KW-0732">Signal</keyword>
<evidence type="ECO:0008006" key="5">
    <source>
        <dbReference type="Google" id="ProtNLM"/>
    </source>
</evidence>
<protein>
    <recommendedName>
        <fullName evidence="5">Glycine-rich cell wall protein</fullName>
    </recommendedName>
</protein>
<feature type="compositionally biased region" description="Low complexity" evidence="1">
    <location>
        <begin position="81"/>
        <end position="92"/>
    </location>
</feature>
<reference evidence="3 4" key="1">
    <citation type="journal article" date="2012" name="J. Bacteriol.">
        <title>Complete genome sequence of the broad-host-range strain Sinorhizobium fredii USDA257.</title>
        <authorList>
            <person name="Schuldes J."/>
            <person name="Rodriguez Orbegoso M."/>
            <person name="Schmeisser C."/>
            <person name="Krishnan H.B."/>
            <person name="Daniel R."/>
            <person name="Streit W.R."/>
        </authorList>
    </citation>
    <scope>NUCLEOTIDE SEQUENCE [LARGE SCALE GENOMIC DNA]</scope>
    <source>
        <strain evidence="3 4">USDA 257</strain>
    </source>
</reference>
<dbReference type="AlphaFoldDB" id="I3X5P7"/>
<feature type="region of interest" description="Disordered" evidence="1">
    <location>
        <begin position="53"/>
        <end position="99"/>
    </location>
</feature>
<accession>I3X5P7</accession>
<proteinExistence type="predicted"/>
<evidence type="ECO:0000313" key="3">
    <source>
        <dbReference type="EMBL" id="AFL51203.1"/>
    </source>
</evidence>
<feature type="signal peptide" evidence="2">
    <location>
        <begin position="1"/>
        <end position="29"/>
    </location>
</feature>
<sequence>MIFLRSNTKTIRRKVVAVLCTATISFVAASLPYKATITGSALELSVQSAFAKNGGNSGNGKGGGNSNGGGNGNGKGGGGSNSSSSNSSRSSGASTKATSVGDFGSVLRIRHVEGISEEIKDGRYIMKDSRGRTIVNRRATSVDQKRLLSLID</sequence>
<evidence type="ECO:0000313" key="4">
    <source>
        <dbReference type="Proteomes" id="UP000006180"/>
    </source>
</evidence>
<dbReference type="eggNOG" id="ENOG5032FRB">
    <property type="taxonomic scope" value="Bacteria"/>
</dbReference>
<dbReference type="KEGG" id="sfd:USDA257_c26290"/>